<evidence type="ECO:0000313" key="2">
    <source>
        <dbReference type="EMBL" id="CAP16427.1"/>
    </source>
</evidence>
<keyword evidence="1" id="KW-0472">Membrane</keyword>
<protein>
    <submittedName>
        <fullName evidence="2">Uncharacterized protein</fullName>
    </submittedName>
</protein>
<organism evidence="2 3">
    <name type="scientific">Prochlorococcus marinus subsp. pastoris (strain CCMP1986 / NIES-2087 / MED4)</name>
    <dbReference type="NCBI Taxonomy" id="59919"/>
    <lineage>
        <taxon>Bacteria</taxon>
        <taxon>Bacillati</taxon>
        <taxon>Cyanobacteriota</taxon>
        <taxon>Cyanophyceae</taxon>
        <taxon>Synechococcales</taxon>
        <taxon>Prochlorococcaceae</taxon>
        <taxon>Prochlorococcus</taxon>
    </lineage>
</organism>
<reference evidence="2 3" key="1">
    <citation type="journal article" date="2003" name="Nature">
        <title>Genome divergence in two Prochlorococcus ecotypes reflects oceanic niche differentiation.</title>
        <authorList>
            <person name="Rocap G."/>
            <person name="Larimer F.W."/>
            <person name="Lamerdin J.E."/>
            <person name="Malfatti S."/>
            <person name="Chain P."/>
            <person name="Ahlgren N.A."/>
            <person name="Arellano A."/>
            <person name="Coleman M."/>
            <person name="Hauser L."/>
            <person name="Hess W.R."/>
            <person name="Johnson Z.I."/>
            <person name="Land M.L."/>
            <person name="Lindell D."/>
            <person name="Post A.F."/>
            <person name="Regala W."/>
            <person name="Shah M."/>
            <person name="Shaw S.L."/>
            <person name="Steglich C."/>
            <person name="Sullivan M.B."/>
            <person name="Ting C.S."/>
            <person name="Tolonen A."/>
            <person name="Webb E.A."/>
            <person name="Zinser E.R."/>
            <person name="Chisholm S.W."/>
        </authorList>
    </citation>
    <scope>NUCLEOTIDE SEQUENCE [LARGE SCALE GENOMIC DNA]</scope>
    <source>
        <strain evidence="3">CCMP1986 / NIES-2087 / MED4</strain>
    </source>
</reference>
<gene>
    <name evidence="2" type="ordered locus">PMM1922</name>
</gene>
<evidence type="ECO:0000256" key="1">
    <source>
        <dbReference type="SAM" id="Phobius"/>
    </source>
</evidence>
<keyword evidence="1" id="KW-0812">Transmembrane</keyword>
<sequence length="58" mass="6578">MMNKISFSMQEFLQKDLSSSLLSISVLLGWLGISFVFLRILAIIIKKILEAVFKSSNK</sequence>
<accession>A8WIE1</accession>
<dbReference type="EMBL" id="BX548174">
    <property type="protein sequence ID" value="CAP16427.1"/>
    <property type="molecule type" value="Genomic_DNA"/>
</dbReference>
<dbReference type="HOGENOM" id="CLU_211037_0_0_3"/>
<dbReference type="STRING" id="59919.PMM1922"/>
<dbReference type="KEGG" id="pmm:PMM1922"/>
<proteinExistence type="predicted"/>
<name>A8WIE1_PROMP</name>
<dbReference type="Proteomes" id="UP000001026">
    <property type="component" value="Chromosome"/>
</dbReference>
<keyword evidence="1" id="KW-1133">Transmembrane helix</keyword>
<dbReference type="AlphaFoldDB" id="A8WIE1"/>
<evidence type="ECO:0000313" key="3">
    <source>
        <dbReference type="Proteomes" id="UP000001026"/>
    </source>
</evidence>
<feature type="transmembrane region" description="Helical" evidence="1">
    <location>
        <begin position="20"/>
        <end position="45"/>
    </location>
</feature>